<evidence type="ECO:0000313" key="7">
    <source>
        <dbReference type="Proteomes" id="UP000008141"/>
    </source>
</evidence>
<dbReference type="InterPro" id="IPR004342">
    <property type="entry name" value="EXS_C"/>
</dbReference>
<keyword evidence="2" id="KW-0812">Transmembrane</keyword>
<keyword evidence="4" id="KW-0472">Membrane</keyword>
<name>E1ZLV1_CHLVA</name>
<dbReference type="GeneID" id="17352578"/>
<dbReference type="OMA" id="LGSEQHN"/>
<dbReference type="GO" id="GO:0016020">
    <property type="term" value="C:membrane"/>
    <property type="evidence" value="ECO:0007669"/>
    <property type="project" value="UniProtKB-SubCell"/>
</dbReference>
<dbReference type="GO" id="GO:0005737">
    <property type="term" value="C:cytoplasm"/>
    <property type="evidence" value="ECO:0007669"/>
    <property type="project" value="TreeGrafter"/>
</dbReference>
<evidence type="ECO:0000313" key="6">
    <source>
        <dbReference type="EMBL" id="EFN53201.1"/>
    </source>
</evidence>
<evidence type="ECO:0000256" key="3">
    <source>
        <dbReference type="ARBA" id="ARBA00022989"/>
    </source>
</evidence>
<organism evidence="7">
    <name type="scientific">Chlorella variabilis</name>
    <name type="common">Green alga</name>
    <dbReference type="NCBI Taxonomy" id="554065"/>
    <lineage>
        <taxon>Eukaryota</taxon>
        <taxon>Viridiplantae</taxon>
        <taxon>Chlorophyta</taxon>
        <taxon>core chlorophytes</taxon>
        <taxon>Trebouxiophyceae</taxon>
        <taxon>Chlorellales</taxon>
        <taxon>Chlorellaceae</taxon>
        <taxon>Chlorella clade</taxon>
        <taxon>Chlorella</taxon>
    </lineage>
</organism>
<dbReference type="AlphaFoldDB" id="E1ZLV1"/>
<gene>
    <name evidence="6" type="ORF">CHLNCDRAFT_11403</name>
</gene>
<evidence type="ECO:0000259" key="5">
    <source>
        <dbReference type="PROSITE" id="PS51380"/>
    </source>
</evidence>
<evidence type="ECO:0000256" key="2">
    <source>
        <dbReference type="ARBA" id="ARBA00022692"/>
    </source>
</evidence>
<evidence type="ECO:0000256" key="4">
    <source>
        <dbReference type="ARBA" id="ARBA00023136"/>
    </source>
</evidence>
<evidence type="ECO:0000256" key="1">
    <source>
        <dbReference type="ARBA" id="ARBA00004141"/>
    </source>
</evidence>
<dbReference type="PANTHER" id="PTHR10783:SF46">
    <property type="entry name" value="PROTEIN ERD1 HOMOLOG 2"/>
    <property type="match status" value="1"/>
</dbReference>
<sequence length="184" mass="21508">CSDASFIIPLGLAAPYAWRLVQCIRVYLDTGARPQLFNALKYSTAFPVILLSAVKYHVAHEVWRHTLKPLWLGAAFLNSAYSFYWDVERDWEISWFGQMGGAQRGAVVPSPVLRGQLLYRRPFYLYLMASNLALRLAWTYKLSPHLREHHVVVFFIVLAEAFRRFQWLFVRVEVELRKIQAHRP</sequence>
<accession>E1ZLV1</accession>
<dbReference type="KEGG" id="cvr:CHLNCDRAFT_11403"/>
<feature type="domain" description="EXS" evidence="5">
    <location>
        <begin position="1"/>
        <end position="184"/>
    </location>
</feature>
<dbReference type="OrthoDB" id="2159384at2759"/>
<dbReference type="EMBL" id="GL433852">
    <property type="protein sequence ID" value="EFN53201.1"/>
    <property type="molecule type" value="Genomic_DNA"/>
</dbReference>
<dbReference type="Pfam" id="PF03124">
    <property type="entry name" value="EXS"/>
    <property type="match status" value="1"/>
</dbReference>
<dbReference type="STRING" id="554065.E1ZLV1"/>
<dbReference type="RefSeq" id="XP_005845303.1">
    <property type="nucleotide sequence ID" value="XM_005845241.1"/>
</dbReference>
<dbReference type="eggNOG" id="KOG1162">
    <property type="taxonomic scope" value="Eukaryota"/>
</dbReference>
<dbReference type="InParanoid" id="E1ZLV1"/>
<feature type="non-terminal residue" evidence="6">
    <location>
        <position position="1"/>
    </location>
</feature>
<proteinExistence type="predicted"/>
<keyword evidence="7" id="KW-1185">Reference proteome</keyword>
<comment type="subcellular location">
    <subcellularLocation>
        <location evidence="1">Membrane</location>
        <topology evidence="1">Multi-pass membrane protein</topology>
    </subcellularLocation>
</comment>
<keyword evidence="3" id="KW-1133">Transmembrane helix</keyword>
<protein>
    <recommendedName>
        <fullName evidence="5">EXS domain-containing protein</fullName>
    </recommendedName>
</protein>
<dbReference type="Proteomes" id="UP000008141">
    <property type="component" value="Unassembled WGS sequence"/>
</dbReference>
<dbReference type="PROSITE" id="PS51380">
    <property type="entry name" value="EXS"/>
    <property type="match status" value="1"/>
</dbReference>
<dbReference type="PANTHER" id="PTHR10783">
    <property type="entry name" value="XENOTROPIC AND POLYTROPIC RETROVIRUS RECEPTOR 1-RELATED"/>
    <property type="match status" value="1"/>
</dbReference>
<reference evidence="6 7" key="1">
    <citation type="journal article" date="2010" name="Plant Cell">
        <title>The Chlorella variabilis NC64A genome reveals adaptation to photosymbiosis, coevolution with viruses, and cryptic sex.</title>
        <authorList>
            <person name="Blanc G."/>
            <person name="Duncan G."/>
            <person name="Agarkova I."/>
            <person name="Borodovsky M."/>
            <person name="Gurnon J."/>
            <person name="Kuo A."/>
            <person name="Lindquist E."/>
            <person name="Lucas S."/>
            <person name="Pangilinan J."/>
            <person name="Polle J."/>
            <person name="Salamov A."/>
            <person name="Terry A."/>
            <person name="Yamada T."/>
            <person name="Dunigan D.D."/>
            <person name="Grigoriev I.V."/>
            <person name="Claverie J.M."/>
            <person name="Van Etten J.L."/>
        </authorList>
    </citation>
    <scope>NUCLEOTIDE SEQUENCE [LARGE SCALE GENOMIC DNA]</scope>
    <source>
        <strain evidence="6 7">NC64A</strain>
    </source>
</reference>
<feature type="non-terminal residue" evidence="6">
    <location>
        <position position="184"/>
    </location>
</feature>